<gene>
    <name evidence="2" type="ORF">NAEGRDRAFT_48038</name>
</gene>
<organism evidence="3">
    <name type="scientific">Naegleria gruberi</name>
    <name type="common">Amoeba</name>
    <dbReference type="NCBI Taxonomy" id="5762"/>
    <lineage>
        <taxon>Eukaryota</taxon>
        <taxon>Discoba</taxon>
        <taxon>Heterolobosea</taxon>
        <taxon>Tetramitia</taxon>
        <taxon>Eutetramitia</taxon>
        <taxon>Vahlkampfiidae</taxon>
        <taxon>Naegleria</taxon>
    </lineage>
</organism>
<name>D2VAT9_NAEGR</name>
<evidence type="ECO:0000256" key="1">
    <source>
        <dbReference type="SAM" id="MobiDB-lite"/>
    </source>
</evidence>
<feature type="region of interest" description="Disordered" evidence="1">
    <location>
        <begin position="1"/>
        <end position="37"/>
    </location>
</feature>
<dbReference type="VEuPathDB" id="AmoebaDB:NAEGRDRAFT_48038"/>
<dbReference type="AlphaFoldDB" id="D2VAT9"/>
<proteinExistence type="predicted"/>
<dbReference type="EMBL" id="GG738860">
    <property type="protein sequence ID" value="EFC46007.1"/>
    <property type="molecule type" value="Genomic_DNA"/>
</dbReference>
<dbReference type="InParanoid" id="D2VAT9"/>
<keyword evidence="3" id="KW-1185">Reference proteome</keyword>
<dbReference type="PROSITE" id="PS00322">
    <property type="entry name" value="HISTONE_H3_1"/>
    <property type="match status" value="1"/>
</dbReference>
<sequence length="550" mass="64100">MARTKQTARKSTGGKAPRKQLAYKARKANRPFPSRSLAGPFSDEEKAIFVNGLKRAFDGSEESSKFDVNTYEGASQLVKFWIFQDQKRRKLKPMVEEAKWNGSFELLHNLPMDIKYEIIDFIPTFSLRDFYKIKLDEFTEQMKLAQVEDISKIVCKGLNLFETFTKRSFQNLYYSDPLYRNYYKKRLINREYALRMKQRILKLDEFDITDIDYDIGSVKKDKLLHFFSLVKEMNEIDTVDFNDVVIHRNIEKIKSLVNGTTTKRNEDDYESPCEEPMDDTDSISNEPNVTVSFDEMELLSEEEMKKLESKSIAILQESERGYYNTRNYNKFNKQDSKSFRKQAMYSYAIPLELIGTGAIPQEQNFTRAFSHEEIMERLKEFIGINSSIKKLSVRGLDVGFTNTAMDICKGITDLSILLCEYVDYFECFKEVLPNLNKLTINGVSSHYSISFMESFMIEEYIQPNCVVDLGFATGTDTYFSDFLNRYVEDQNGNKTPLKITSKLLSTENVTEYADFLLRFIEGVSFGQLFSDFDMKKKLVDYLKFARFLCV</sequence>
<evidence type="ECO:0000313" key="2">
    <source>
        <dbReference type="EMBL" id="EFC46007.1"/>
    </source>
</evidence>
<dbReference type="GeneID" id="8859313"/>
<dbReference type="RefSeq" id="XP_002678751.1">
    <property type="nucleotide sequence ID" value="XM_002678705.1"/>
</dbReference>
<dbReference type="GO" id="GO:0030527">
    <property type="term" value="F:structural constituent of chromatin"/>
    <property type="evidence" value="ECO:0007669"/>
    <property type="project" value="InterPro"/>
</dbReference>
<dbReference type="Proteomes" id="UP000006671">
    <property type="component" value="Unassembled WGS sequence"/>
</dbReference>
<feature type="compositionally biased region" description="Acidic residues" evidence="1">
    <location>
        <begin position="267"/>
        <end position="281"/>
    </location>
</feature>
<protein>
    <submittedName>
        <fullName evidence="2">Predicted protein</fullName>
    </submittedName>
</protein>
<evidence type="ECO:0000313" key="3">
    <source>
        <dbReference type="Proteomes" id="UP000006671"/>
    </source>
</evidence>
<dbReference type="GO" id="GO:0003677">
    <property type="term" value="F:DNA binding"/>
    <property type="evidence" value="ECO:0007669"/>
    <property type="project" value="InterPro"/>
</dbReference>
<reference evidence="2 3" key="1">
    <citation type="journal article" date="2010" name="Cell">
        <title>The genome of Naegleria gruberi illuminates early eukaryotic versatility.</title>
        <authorList>
            <person name="Fritz-Laylin L.K."/>
            <person name="Prochnik S.E."/>
            <person name="Ginger M.L."/>
            <person name="Dacks J.B."/>
            <person name="Carpenter M.L."/>
            <person name="Field M.C."/>
            <person name="Kuo A."/>
            <person name="Paredez A."/>
            <person name="Chapman J."/>
            <person name="Pham J."/>
            <person name="Shu S."/>
            <person name="Neupane R."/>
            <person name="Cipriano M."/>
            <person name="Mancuso J."/>
            <person name="Tu H."/>
            <person name="Salamov A."/>
            <person name="Lindquist E."/>
            <person name="Shapiro H."/>
            <person name="Lucas S."/>
            <person name="Grigoriev I.V."/>
            <person name="Cande W.Z."/>
            <person name="Fulton C."/>
            <person name="Rokhsar D.S."/>
            <person name="Dawson S.C."/>
        </authorList>
    </citation>
    <scope>NUCLEOTIDE SEQUENCE [LARGE SCALE GENOMIC DNA]</scope>
    <source>
        <strain evidence="2 3">NEG-M</strain>
    </source>
</reference>
<dbReference type="KEGG" id="ngr:NAEGRDRAFT_48038"/>
<dbReference type="PRINTS" id="PR00622">
    <property type="entry name" value="HISTONEH3"/>
</dbReference>
<dbReference type="GO" id="GO:0000786">
    <property type="term" value="C:nucleosome"/>
    <property type="evidence" value="ECO:0007669"/>
    <property type="project" value="InterPro"/>
</dbReference>
<feature type="region of interest" description="Disordered" evidence="1">
    <location>
        <begin position="261"/>
        <end position="286"/>
    </location>
</feature>
<accession>D2VAT9</accession>
<dbReference type="STRING" id="5762.D2VAT9"/>
<dbReference type="InterPro" id="IPR000164">
    <property type="entry name" value="Histone_H3/CENP-A"/>
</dbReference>